<gene>
    <name evidence="1" type="ORF">CARN7_1498</name>
</gene>
<dbReference type="PIRSF" id="PIRSF015283">
    <property type="entry name" value="Regulatory_RpfE"/>
    <property type="match status" value="1"/>
</dbReference>
<dbReference type="EMBL" id="CABR01000102">
    <property type="protein sequence ID" value="CBI10703.1"/>
    <property type="molecule type" value="Genomic_DNA"/>
</dbReference>
<reference evidence="1" key="1">
    <citation type="submission" date="2009-10" db="EMBL/GenBank/DDBJ databases">
        <title>Diversity of trophic interactions inside an arsenic-rich microbial ecosystem.</title>
        <authorList>
            <person name="Bertin P.N."/>
            <person name="Heinrich-Salmeron A."/>
            <person name="Pelletier E."/>
            <person name="Goulhen-Chollet F."/>
            <person name="Arsene-Ploetze F."/>
            <person name="Gallien S."/>
            <person name="Calteau A."/>
            <person name="Vallenet D."/>
            <person name="Casiot C."/>
            <person name="Chane-Woon-Ming B."/>
            <person name="Giloteaux L."/>
            <person name="Barakat M."/>
            <person name="Bonnefoy V."/>
            <person name="Bruneel O."/>
            <person name="Chandler M."/>
            <person name="Cleiss J."/>
            <person name="Duran R."/>
            <person name="Elbaz-Poulichet F."/>
            <person name="Fonknechten N."/>
            <person name="Lauga B."/>
            <person name="Mornico D."/>
            <person name="Ortet P."/>
            <person name="Schaeffer C."/>
            <person name="Siguier P."/>
            <person name="Alexander Thil Smith A."/>
            <person name="Van Dorsselaer A."/>
            <person name="Weissenbach J."/>
            <person name="Medigue C."/>
            <person name="Le Paslier D."/>
        </authorList>
    </citation>
    <scope>NUCLEOTIDE SEQUENCE</scope>
</reference>
<comment type="caution">
    <text evidence="1">The sequence shown here is derived from an EMBL/GenBank/DDBJ whole genome shotgun (WGS) entry which is preliminary data.</text>
</comment>
<evidence type="ECO:0008006" key="2">
    <source>
        <dbReference type="Google" id="ProtNLM"/>
    </source>
</evidence>
<protein>
    <recommendedName>
        <fullName evidence="2">Cofactor-independent phosphoglycerate mutase</fullName>
    </recommendedName>
</protein>
<name>E6QTY1_9ZZZZ</name>
<sequence length="323" mass="36648">MLAPLLADMAMPGLGTLLARAQFTRHTGIDSLHGALYAALGITRQTDWPVAPITLLRDGHAPEKAHWYRADPVHLQPARDQLMLVDQAAFALDATEATQLVDAFNQHFRDGAYRLLAPHPKRWYLQTAHPPRMRTHTLRSASGQAINQLLPQGEDALDWHRLYNETQMLFFNLPVNAARESRGELPVNSIWCWGGGILPVKTAKKDGFLWSTDSDLCAVAEFSHIPYAAPPEQAKLIRQSGMLLLDALEGSAQYGDYTTWRENLLQLEQHWFVPWLTQLKRAELDSLEIWSEYAGQVLSWRITRRDILRFWRRTGLIQSLSVG</sequence>
<organism evidence="1">
    <name type="scientific">mine drainage metagenome</name>
    <dbReference type="NCBI Taxonomy" id="410659"/>
    <lineage>
        <taxon>unclassified sequences</taxon>
        <taxon>metagenomes</taxon>
        <taxon>ecological metagenomes</taxon>
    </lineage>
</organism>
<dbReference type="AlphaFoldDB" id="E6QTY1"/>
<accession>E6QTY1</accession>
<proteinExistence type="predicted"/>
<dbReference type="InterPro" id="IPR016631">
    <property type="entry name" value="Regulatory_RpfE"/>
</dbReference>
<evidence type="ECO:0000313" key="1">
    <source>
        <dbReference type="EMBL" id="CBI10703.1"/>
    </source>
</evidence>